<proteinExistence type="predicted"/>
<evidence type="ECO:0000313" key="1">
    <source>
        <dbReference type="EMBL" id="CAB4910033.1"/>
    </source>
</evidence>
<protein>
    <submittedName>
        <fullName evidence="1">Unannotated protein</fullName>
    </submittedName>
</protein>
<accession>A0A6J7H033</accession>
<dbReference type="EMBL" id="CAFBMB010000156">
    <property type="protein sequence ID" value="CAB4910033.1"/>
    <property type="molecule type" value="Genomic_DNA"/>
</dbReference>
<reference evidence="1" key="1">
    <citation type="submission" date="2020-05" db="EMBL/GenBank/DDBJ databases">
        <authorList>
            <person name="Chiriac C."/>
            <person name="Salcher M."/>
            <person name="Ghai R."/>
            <person name="Kavagutti S V."/>
        </authorList>
    </citation>
    <scope>NUCLEOTIDE SEQUENCE</scope>
</reference>
<organism evidence="1">
    <name type="scientific">freshwater metagenome</name>
    <dbReference type="NCBI Taxonomy" id="449393"/>
    <lineage>
        <taxon>unclassified sequences</taxon>
        <taxon>metagenomes</taxon>
        <taxon>ecological metagenomes</taxon>
    </lineage>
</organism>
<sequence length="323" mass="35028">MDYPIDRGEGGGGIASAERLNHLVKQGAVRETQQSNGPLIRDGRPFGASNQLIEQRQGVARGAPTGTNHEREHARVDGDAFESAHLFDVFEHGCRRNQPEGIVVRARADGANYLLGLGGGKDELDVLGRFFDQLEQRIEPLGRHHVRLIENEDLEAVARRGEGRTLTKVTGIVHTVVAGRIDLDNVEAARAVARELNARSALSARRIGGTLSAVEAASKDARRRGLATPARSTKQVGVVDAVGAQRRHQRVGDLRLPNHFGKRLGPVAAVESGGHFSIVEREPDKLADIRGPLAHPPEPGYPCYVSVLGELAWMAPREEPFLV</sequence>
<gene>
    <name evidence="1" type="ORF">UFOPK3516_01435</name>
</gene>
<name>A0A6J7H033_9ZZZZ</name>
<dbReference type="AlphaFoldDB" id="A0A6J7H033"/>